<evidence type="ECO:0000313" key="2">
    <source>
        <dbReference type="RefSeq" id="XP_025420129.1"/>
    </source>
</evidence>
<evidence type="ECO:0000313" key="1">
    <source>
        <dbReference type="Proteomes" id="UP000694846"/>
    </source>
</evidence>
<dbReference type="PANTHER" id="PTHR31511:SF12">
    <property type="entry name" value="RHO TERMINATION FACTOR N-TERMINAL DOMAIN-CONTAINING PROTEIN"/>
    <property type="match status" value="1"/>
</dbReference>
<name>A0A8B8GA86_9HEMI</name>
<dbReference type="SUPFAM" id="SSF53098">
    <property type="entry name" value="Ribonuclease H-like"/>
    <property type="match status" value="1"/>
</dbReference>
<dbReference type="InterPro" id="IPR036397">
    <property type="entry name" value="RNaseH_sf"/>
</dbReference>
<dbReference type="PANTHER" id="PTHR31511">
    <property type="entry name" value="PROTEIN CBG23764"/>
    <property type="match status" value="1"/>
</dbReference>
<organism evidence="1 2">
    <name type="scientific">Sipha flava</name>
    <name type="common">yellow sugarcane aphid</name>
    <dbReference type="NCBI Taxonomy" id="143950"/>
    <lineage>
        <taxon>Eukaryota</taxon>
        <taxon>Metazoa</taxon>
        <taxon>Ecdysozoa</taxon>
        <taxon>Arthropoda</taxon>
        <taxon>Hexapoda</taxon>
        <taxon>Insecta</taxon>
        <taxon>Pterygota</taxon>
        <taxon>Neoptera</taxon>
        <taxon>Paraneoptera</taxon>
        <taxon>Hemiptera</taxon>
        <taxon>Sternorrhyncha</taxon>
        <taxon>Aphidomorpha</taxon>
        <taxon>Aphidoidea</taxon>
        <taxon>Aphididae</taxon>
        <taxon>Sipha</taxon>
    </lineage>
</organism>
<reference evidence="2" key="1">
    <citation type="submission" date="2025-08" db="UniProtKB">
        <authorList>
            <consortium name="RefSeq"/>
        </authorList>
    </citation>
    <scope>IDENTIFICATION</scope>
    <source>
        <tissue evidence="2">Whole body</tissue>
    </source>
</reference>
<dbReference type="GeneID" id="112690343"/>
<gene>
    <name evidence="2" type="primary">LOC112690343</name>
</gene>
<dbReference type="InterPro" id="IPR012337">
    <property type="entry name" value="RNaseH-like_sf"/>
</dbReference>
<dbReference type="Gene3D" id="3.30.420.10">
    <property type="entry name" value="Ribonuclease H-like superfamily/Ribonuclease H"/>
    <property type="match status" value="1"/>
</dbReference>
<keyword evidence="1" id="KW-1185">Reference proteome</keyword>
<proteinExistence type="predicted"/>
<dbReference type="AlphaFoldDB" id="A0A8B8GA86"/>
<protein>
    <submittedName>
        <fullName evidence="2">Uncharacterized protein LOC112690343</fullName>
    </submittedName>
</protein>
<dbReference type="OrthoDB" id="6619487at2759"/>
<dbReference type="GO" id="GO:0003676">
    <property type="term" value="F:nucleic acid binding"/>
    <property type="evidence" value="ECO:0007669"/>
    <property type="project" value="InterPro"/>
</dbReference>
<dbReference type="RefSeq" id="XP_025420129.1">
    <property type="nucleotide sequence ID" value="XM_025564344.1"/>
</dbReference>
<dbReference type="Proteomes" id="UP000694846">
    <property type="component" value="Unplaced"/>
</dbReference>
<accession>A0A8B8GA86</accession>
<sequence length="174" mass="20087">MFNIPEKPVIFRGNESRQDVAKRFMKEVTEIVRKVEDLLKTNKPIIITEEEQKTHVMKITCDLCKNKFSDKNHKVANHCHLSGKFGHTLCNTCNLKLEKPNFVSCILHNLTNYDAHFIVTELGCDTNQTTVIPNSEEKFISFSKHVSNNFTIRFIDSCRFMPSKLSKLAENLII</sequence>